<proteinExistence type="predicted"/>
<dbReference type="Gene3D" id="3.90.1200.10">
    <property type="match status" value="1"/>
</dbReference>
<evidence type="ECO:0000313" key="3">
    <source>
        <dbReference type="Proteomes" id="UP000091820"/>
    </source>
</evidence>
<dbReference type="Pfam" id="PF02958">
    <property type="entry name" value="EcKL"/>
    <property type="match status" value="1"/>
</dbReference>
<organism evidence="2 3">
    <name type="scientific">Glossina brevipalpis</name>
    <dbReference type="NCBI Taxonomy" id="37001"/>
    <lineage>
        <taxon>Eukaryota</taxon>
        <taxon>Metazoa</taxon>
        <taxon>Ecdysozoa</taxon>
        <taxon>Arthropoda</taxon>
        <taxon>Hexapoda</taxon>
        <taxon>Insecta</taxon>
        <taxon>Pterygota</taxon>
        <taxon>Neoptera</taxon>
        <taxon>Endopterygota</taxon>
        <taxon>Diptera</taxon>
        <taxon>Brachycera</taxon>
        <taxon>Muscomorpha</taxon>
        <taxon>Hippoboscoidea</taxon>
        <taxon>Glossinidae</taxon>
        <taxon>Glossina</taxon>
    </lineage>
</organism>
<keyword evidence="3" id="KW-1185">Reference proteome</keyword>
<dbReference type="PANTHER" id="PTHR11012">
    <property type="entry name" value="PROTEIN KINASE-LIKE DOMAIN-CONTAINING"/>
    <property type="match status" value="1"/>
</dbReference>
<dbReference type="InterPro" id="IPR004119">
    <property type="entry name" value="EcKL"/>
</dbReference>
<dbReference type="EnsemblMetazoa" id="GBRI039104-RA">
    <property type="protein sequence ID" value="GBRI039104-PA"/>
    <property type="gene ID" value="GBRI039104"/>
</dbReference>
<dbReference type="SMART" id="SM00587">
    <property type="entry name" value="CHK"/>
    <property type="match status" value="1"/>
</dbReference>
<feature type="domain" description="CHK kinase-like" evidence="1">
    <location>
        <begin position="138"/>
        <end position="333"/>
    </location>
</feature>
<sequence length="415" mass="48133">MSEIPEIIELAKVVDPFLNGGKLISYTSRYLTKTGENYGSIMLAITAKIQRPSDNIEELPLVVKLPPITNDFFWNIFQPERTCRAENAVYKYVAPAIRQLQLEMKLDEQDLFDGFPMYYGSRISLDPNAVRVDKTALLVQENLQATGFKAGNREKMFDLPHAKFILKEMAKYHALPIALRLKKPQVFEEKVRPYFRHFNINAGLSEEEKIQVETELIQQVAIATNNCDRYMRRVRELYKALKNYRDCSDEIDDTMYTTIAHCDLWINNLMLKYDDNGLPCKVKFVDFQISQYDSLAHDVIFFLFSSVESAVLEHHFDELILLYYQSFLMCLESLKISTDDYSYVGFLKEVHKQAPIEMAAALFMLKIILADHSTLPDDYKDVDMSVMSKNLGKENITKRTSDIIRLAEKYNFFLS</sequence>
<dbReference type="InterPro" id="IPR011009">
    <property type="entry name" value="Kinase-like_dom_sf"/>
</dbReference>
<reference evidence="3" key="1">
    <citation type="submission" date="2014-03" db="EMBL/GenBank/DDBJ databases">
        <authorList>
            <person name="Aksoy S."/>
            <person name="Warren W."/>
            <person name="Wilson R.K."/>
        </authorList>
    </citation>
    <scope>NUCLEOTIDE SEQUENCE [LARGE SCALE GENOMIC DNA]</scope>
    <source>
        <strain evidence="3">IAEA</strain>
    </source>
</reference>
<protein>
    <submittedName>
        <fullName evidence="2">CHK domain-containing protein</fullName>
    </submittedName>
</protein>
<accession>A0A1A9WZX5</accession>
<name>A0A1A9WZX5_9MUSC</name>
<dbReference type="STRING" id="37001.A0A1A9WZX5"/>
<dbReference type="Proteomes" id="UP000091820">
    <property type="component" value="Unassembled WGS sequence"/>
</dbReference>
<dbReference type="AlphaFoldDB" id="A0A1A9WZX5"/>
<dbReference type="InterPro" id="IPR015897">
    <property type="entry name" value="CHK_kinase-like"/>
</dbReference>
<evidence type="ECO:0000313" key="2">
    <source>
        <dbReference type="EnsemblMetazoa" id="GBRI039104-PA"/>
    </source>
</evidence>
<dbReference type="SUPFAM" id="SSF56112">
    <property type="entry name" value="Protein kinase-like (PK-like)"/>
    <property type="match status" value="1"/>
</dbReference>
<reference evidence="2" key="2">
    <citation type="submission" date="2020-05" db="UniProtKB">
        <authorList>
            <consortium name="EnsemblMetazoa"/>
        </authorList>
    </citation>
    <scope>IDENTIFICATION</scope>
    <source>
        <strain evidence="2">IAEA</strain>
    </source>
</reference>
<dbReference type="PANTHER" id="PTHR11012:SF55">
    <property type="entry name" value="BHLH DOMAIN-CONTAINING PROTEIN"/>
    <property type="match status" value="1"/>
</dbReference>
<evidence type="ECO:0000259" key="1">
    <source>
        <dbReference type="SMART" id="SM00587"/>
    </source>
</evidence>
<dbReference type="VEuPathDB" id="VectorBase:GBRI039104"/>